<sequence>MQYLSPPFLFGPSLNTCPRCASPDLLRTSVRTIPYSLSSFSDTTSGETGAEKLGHPHPLSNLSEERKSGSPVVTSTYSPFPKRESYSPVNGGSVAPSRVTEYCTLPSSFLNCSSVLPGYSGIRLYRFAFSNSPGSI</sequence>
<protein>
    <submittedName>
        <fullName evidence="2">Uncharacterized protein</fullName>
    </submittedName>
</protein>
<dbReference type="EMBL" id="VSSQ01114212">
    <property type="protein sequence ID" value="MPN50227.1"/>
    <property type="molecule type" value="Genomic_DNA"/>
</dbReference>
<evidence type="ECO:0000313" key="2">
    <source>
        <dbReference type="EMBL" id="MPN50227.1"/>
    </source>
</evidence>
<gene>
    <name evidence="2" type="ORF">SDC9_197853</name>
</gene>
<feature type="region of interest" description="Disordered" evidence="1">
    <location>
        <begin position="40"/>
        <end position="79"/>
    </location>
</feature>
<accession>A0A645IG07</accession>
<organism evidence="2">
    <name type="scientific">bioreactor metagenome</name>
    <dbReference type="NCBI Taxonomy" id="1076179"/>
    <lineage>
        <taxon>unclassified sequences</taxon>
        <taxon>metagenomes</taxon>
        <taxon>ecological metagenomes</taxon>
    </lineage>
</organism>
<name>A0A645IG07_9ZZZZ</name>
<dbReference type="AlphaFoldDB" id="A0A645IG07"/>
<reference evidence="2" key="1">
    <citation type="submission" date="2019-08" db="EMBL/GenBank/DDBJ databases">
        <authorList>
            <person name="Kucharzyk K."/>
            <person name="Murdoch R.W."/>
            <person name="Higgins S."/>
            <person name="Loffler F."/>
        </authorList>
    </citation>
    <scope>NUCLEOTIDE SEQUENCE</scope>
</reference>
<proteinExistence type="predicted"/>
<evidence type="ECO:0000256" key="1">
    <source>
        <dbReference type="SAM" id="MobiDB-lite"/>
    </source>
</evidence>
<comment type="caution">
    <text evidence="2">The sequence shown here is derived from an EMBL/GenBank/DDBJ whole genome shotgun (WGS) entry which is preliminary data.</text>
</comment>